<dbReference type="EMBL" id="CAJOBI010054417">
    <property type="protein sequence ID" value="CAF4387470.1"/>
    <property type="molecule type" value="Genomic_DNA"/>
</dbReference>
<sequence>MNYSVYRECIGKFGDILGKEVWDSINSVFDVLPLAAVIDDK</sequence>
<organism evidence="1 2">
    <name type="scientific">Rotaria magnacalcarata</name>
    <dbReference type="NCBI Taxonomy" id="392030"/>
    <lineage>
        <taxon>Eukaryota</taxon>
        <taxon>Metazoa</taxon>
        <taxon>Spiralia</taxon>
        <taxon>Gnathifera</taxon>
        <taxon>Rotifera</taxon>
        <taxon>Eurotatoria</taxon>
        <taxon>Bdelloidea</taxon>
        <taxon>Philodinida</taxon>
        <taxon>Philodinidae</taxon>
        <taxon>Rotaria</taxon>
    </lineage>
</organism>
<comment type="caution">
    <text evidence="1">The sequence shown here is derived from an EMBL/GenBank/DDBJ whole genome shotgun (WGS) entry which is preliminary data.</text>
</comment>
<dbReference type="InterPro" id="IPR029052">
    <property type="entry name" value="Metallo-depent_PP-like"/>
</dbReference>
<feature type="non-terminal residue" evidence="1">
    <location>
        <position position="41"/>
    </location>
</feature>
<proteinExistence type="predicted"/>
<dbReference type="Proteomes" id="UP000676336">
    <property type="component" value="Unassembled WGS sequence"/>
</dbReference>
<reference evidence="1" key="1">
    <citation type="submission" date="2021-02" db="EMBL/GenBank/DDBJ databases">
        <authorList>
            <person name="Nowell W R."/>
        </authorList>
    </citation>
    <scope>NUCLEOTIDE SEQUENCE</scope>
</reference>
<gene>
    <name evidence="1" type="ORF">SMN809_LOCUS29853</name>
</gene>
<dbReference type="AlphaFoldDB" id="A0A8S2VJH4"/>
<accession>A0A8S2VJH4</accession>
<dbReference type="Gene3D" id="3.60.21.10">
    <property type="match status" value="1"/>
</dbReference>
<name>A0A8S2VJH4_9BILA</name>
<protein>
    <submittedName>
        <fullName evidence="1">Uncharacterized protein</fullName>
    </submittedName>
</protein>
<evidence type="ECO:0000313" key="1">
    <source>
        <dbReference type="EMBL" id="CAF4387470.1"/>
    </source>
</evidence>
<evidence type="ECO:0000313" key="2">
    <source>
        <dbReference type="Proteomes" id="UP000676336"/>
    </source>
</evidence>